<keyword evidence="7" id="KW-0732">Signal</keyword>
<keyword evidence="4 6" id="KW-0573">Peptidoglycan synthesis</keyword>
<dbReference type="CDD" id="cd16913">
    <property type="entry name" value="YkuD_like"/>
    <property type="match status" value="1"/>
</dbReference>
<dbReference type="AlphaFoldDB" id="A0A1F8E100"/>
<gene>
    <name evidence="9" type="ORF">A2610_03850</name>
</gene>
<feature type="signal peptide" evidence="7">
    <location>
        <begin position="1"/>
        <end position="22"/>
    </location>
</feature>
<keyword evidence="5 6" id="KW-0961">Cell wall biogenesis/degradation</keyword>
<feature type="active site" description="Nucleophile" evidence="6">
    <location>
        <position position="149"/>
    </location>
</feature>
<evidence type="ECO:0000256" key="3">
    <source>
        <dbReference type="ARBA" id="ARBA00022960"/>
    </source>
</evidence>
<sequence>MDKRIIGVLVVLAVCMVSNVQAETNGQKRPVHTIAIAFADRMLRVYDPVGNELFSCKVSVPRVPMRLPIKGKVVAIERDPRWTPLPGVREYVLDTEGRMLPETVPPGPDNPMGSVRFALAFDAPDAARVSNLHGTNHPELIGKRATSGCIHLRNERILALADVIEPLFRAGSEIRVVYTITLKGEWVAVASQ</sequence>
<keyword evidence="3 6" id="KW-0133">Cell shape</keyword>
<dbReference type="Pfam" id="PF03734">
    <property type="entry name" value="YkuD"/>
    <property type="match status" value="1"/>
</dbReference>
<evidence type="ECO:0000256" key="6">
    <source>
        <dbReference type="PROSITE-ProRule" id="PRU01373"/>
    </source>
</evidence>
<dbReference type="InterPro" id="IPR005490">
    <property type="entry name" value="LD_TPept_cat_dom"/>
</dbReference>
<evidence type="ECO:0000256" key="2">
    <source>
        <dbReference type="ARBA" id="ARBA00022679"/>
    </source>
</evidence>
<evidence type="ECO:0000256" key="7">
    <source>
        <dbReference type="SAM" id="SignalP"/>
    </source>
</evidence>
<accession>A0A1F8E100</accession>
<evidence type="ECO:0000256" key="1">
    <source>
        <dbReference type="ARBA" id="ARBA00004752"/>
    </source>
</evidence>
<evidence type="ECO:0000313" key="9">
    <source>
        <dbReference type="EMBL" id="OGM94019.1"/>
    </source>
</evidence>
<dbReference type="EMBL" id="MGIV01000018">
    <property type="protein sequence ID" value="OGM94019.1"/>
    <property type="molecule type" value="Genomic_DNA"/>
</dbReference>
<comment type="pathway">
    <text evidence="1 6">Cell wall biogenesis; peptidoglycan biosynthesis.</text>
</comment>
<name>A0A1F8E100_9BACT</name>
<dbReference type="GO" id="GO:0008360">
    <property type="term" value="P:regulation of cell shape"/>
    <property type="evidence" value="ECO:0007669"/>
    <property type="project" value="UniProtKB-UniRule"/>
</dbReference>
<dbReference type="Gene3D" id="2.40.440.10">
    <property type="entry name" value="L,D-transpeptidase catalytic domain-like"/>
    <property type="match status" value="1"/>
</dbReference>
<dbReference type="GO" id="GO:0009252">
    <property type="term" value="P:peptidoglycan biosynthetic process"/>
    <property type="evidence" value="ECO:0007669"/>
    <property type="project" value="UniProtKB-UniPathway"/>
</dbReference>
<dbReference type="InterPro" id="IPR038063">
    <property type="entry name" value="Transpep_catalytic_dom"/>
</dbReference>
<organism evidence="9 10">
    <name type="scientific">Candidatus Wolfebacteria bacterium RIFOXYD1_FULL_48_65</name>
    <dbReference type="NCBI Taxonomy" id="1802561"/>
    <lineage>
        <taxon>Bacteria</taxon>
        <taxon>Candidatus Wolfeibacteriota</taxon>
    </lineage>
</organism>
<dbReference type="PROSITE" id="PS52029">
    <property type="entry name" value="LD_TPASE"/>
    <property type="match status" value="1"/>
</dbReference>
<dbReference type="Proteomes" id="UP000179057">
    <property type="component" value="Unassembled WGS sequence"/>
</dbReference>
<evidence type="ECO:0000256" key="4">
    <source>
        <dbReference type="ARBA" id="ARBA00022984"/>
    </source>
</evidence>
<protein>
    <recommendedName>
        <fullName evidence="8">L,D-TPase catalytic domain-containing protein</fullName>
    </recommendedName>
</protein>
<comment type="caution">
    <text evidence="9">The sequence shown here is derived from an EMBL/GenBank/DDBJ whole genome shotgun (WGS) entry which is preliminary data.</text>
</comment>
<feature type="domain" description="L,D-TPase catalytic" evidence="8">
    <location>
        <begin position="32"/>
        <end position="177"/>
    </location>
</feature>
<reference evidence="9 10" key="1">
    <citation type="journal article" date="2016" name="Nat. Commun.">
        <title>Thousands of microbial genomes shed light on interconnected biogeochemical processes in an aquifer system.</title>
        <authorList>
            <person name="Anantharaman K."/>
            <person name="Brown C.T."/>
            <person name="Hug L.A."/>
            <person name="Sharon I."/>
            <person name="Castelle C.J."/>
            <person name="Probst A.J."/>
            <person name="Thomas B.C."/>
            <person name="Singh A."/>
            <person name="Wilkins M.J."/>
            <person name="Karaoz U."/>
            <person name="Brodie E.L."/>
            <person name="Williams K.H."/>
            <person name="Hubbard S.S."/>
            <person name="Banfield J.F."/>
        </authorList>
    </citation>
    <scope>NUCLEOTIDE SEQUENCE [LARGE SCALE GENOMIC DNA]</scope>
</reference>
<dbReference type="GO" id="GO:0071555">
    <property type="term" value="P:cell wall organization"/>
    <property type="evidence" value="ECO:0007669"/>
    <property type="project" value="UniProtKB-UniRule"/>
</dbReference>
<feature type="active site" description="Proton donor/acceptor" evidence="6">
    <location>
        <position position="133"/>
    </location>
</feature>
<evidence type="ECO:0000259" key="8">
    <source>
        <dbReference type="PROSITE" id="PS52029"/>
    </source>
</evidence>
<dbReference type="UniPathway" id="UPA00219"/>
<keyword evidence="2" id="KW-0808">Transferase</keyword>
<feature type="chain" id="PRO_5009535254" description="L,D-TPase catalytic domain-containing protein" evidence="7">
    <location>
        <begin position="23"/>
        <end position="192"/>
    </location>
</feature>
<dbReference type="GO" id="GO:0016740">
    <property type="term" value="F:transferase activity"/>
    <property type="evidence" value="ECO:0007669"/>
    <property type="project" value="UniProtKB-KW"/>
</dbReference>
<evidence type="ECO:0000256" key="5">
    <source>
        <dbReference type="ARBA" id="ARBA00023316"/>
    </source>
</evidence>
<proteinExistence type="predicted"/>
<evidence type="ECO:0000313" key="10">
    <source>
        <dbReference type="Proteomes" id="UP000179057"/>
    </source>
</evidence>
<dbReference type="SUPFAM" id="SSF141523">
    <property type="entry name" value="L,D-transpeptidase catalytic domain-like"/>
    <property type="match status" value="1"/>
</dbReference>